<evidence type="ECO:0000256" key="2">
    <source>
        <dbReference type="SAM" id="Phobius"/>
    </source>
</evidence>
<dbReference type="EMBL" id="VUOB01000032">
    <property type="protein sequence ID" value="KAA2261042.1"/>
    <property type="molecule type" value="Genomic_DNA"/>
</dbReference>
<proteinExistence type="predicted"/>
<dbReference type="Pfam" id="PF11209">
    <property type="entry name" value="LmeA"/>
    <property type="match status" value="1"/>
</dbReference>
<feature type="region of interest" description="Disordered" evidence="1">
    <location>
        <begin position="1"/>
        <end position="23"/>
    </location>
</feature>
<evidence type="ECO:0000313" key="3">
    <source>
        <dbReference type="EMBL" id="KAA2261042.1"/>
    </source>
</evidence>
<keyword evidence="2" id="KW-0812">Transmembrane</keyword>
<keyword evidence="4" id="KW-1185">Reference proteome</keyword>
<keyword evidence="2" id="KW-1133">Transmembrane helix</keyword>
<evidence type="ECO:0000313" key="4">
    <source>
        <dbReference type="Proteomes" id="UP000323454"/>
    </source>
</evidence>
<protein>
    <submittedName>
        <fullName evidence="3">DUF2993 domain-containing protein</fullName>
    </submittedName>
</protein>
<dbReference type="Proteomes" id="UP000323454">
    <property type="component" value="Unassembled WGS sequence"/>
</dbReference>
<keyword evidence="2" id="KW-0472">Membrane</keyword>
<reference evidence="3 4" key="1">
    <citation type="submission" date="2019-09" db="EMBL/GenBank/DDBJ databases">
        <title>Goodfellowia gen. nov., a new genus of the Pseudonocardineae related to Actinoalloteichus, containing Goodfellowia coeruleoviolacea gen. nov., comb. nov. gen. nov., comb. nov.</title>
        <authorList>
            <person name="Labeda D."/>
        </authorList>
    </citation>
    <scope>NUCLEOTIDE SEQUENCE [LARGE SCALE GENOMIC DNA]</scope>
    <source>
        <strain evidence="3 4">AN110305</strain>
    </source>
</reference>
<sequence>MITGDGVPGPHGDNGVRRPHGRRGSSRLKKLVITLVVLVALLVAADFGVAAAAEYQVAQKMRTQLKLTDDPSVRINGFPFITQALAGDYEDVQISASGVPVRDQLRDLEIQAHLHHVRIGLSDLLGGNTRNATVDDLEGSVTIKASDIARLASNSEIPITDLTIDPDTRKPEDGGPTGKPDPRVAPVKLTGNTTVAGKKIKITAYGTVTLLDTTVQIAAGKVAIDDQTLPGLNQLLSLAARAFSIDIKPGELPFTVTPTEVRVDSGSVTVKGRASNVRLNGATTGG</sequence>
<organism evidence="3 4">
    <name type="scientific">Solihabitans fulvus</name>
    <dbReference type="NCBI Taxonomy" id="1892852"/>
    <lineage>
        <taxon>Bacteria</taxon>
        <taxon>Bacillati</taxon>
        <taxon>Actinomycetota</taxon>
        <taxon>Actinomycetes</taxon>
        <taxon>Pseudonocardiales</taxon>
        <taxon>Pseudonocardiaceae</taxon>
        <taxon>Solihabitans</taxon>
    </lineage>
</organism>
<feature type="region of interest" description="Disordered" evidence="1">
    <location>
        <begin position="161"/>
        <end position="186"/>
    </location>
</feature>
<dbReference type="InterPro" id="IPR021373">
    <property type="entry name" value="DUF2993"/>
</dbReference>
<evidence type="ECO:0000256" key="1">
    <source>
        <dbReference type="SAM" id="MobiDB-lite"/>
    </source>
</evidence>
<feature type="transmembrane region" description="Helical" evidence="2">
    <location>
        <begin position="31"/>
        <end position="53"/>
    </location>
</feature>
<dbReference type="OrthoDB" id="3215846at2"/>
<gene>
    <name evidence="3" type="ORF">F0L68_19010</name>
</gene>
<comment type="caution">
    <text evidence="3">The sequence shown here is derived from an EMBL/GenBank/DDBJ whole genome shotgun (WGS) entry which is preliminary data.</text>
</comment>
<dbReference type="AlphaFoldDB" id="A0A5B2XE39"/>
<accession>A0A5B2XE39</accession>
<reference evidence="3 4" key="2">
    <citation type="submission" date="2019-09" db="EMBL/GenBank/DDBJ databases">
        <authorList>
            <person name="Jin C."/>
        </authorList>
    </citation>
    <scope>NUCLEOTIDE SEQUENCE [LARGE SCALE GENOMIC DNA]</scope>
    <source>
        <strain evidence="3 4">AN110305</strain>
    </source>
</reference>
<name>A0A5B2XE39_9PSEU</name>